<proteinExistence type="predicted"/>
<evidence type="ECO:0000256" key="2">
    <source>
        <dbReference type="SAM" id="SignalP"/>
    </source>
</evidence>
<dbReference type="Proteomes" id="UP000002429">
    <property type="component" value="Plasmid megaplasmid"/>
</dbReference>
<dbReference type="HOGENOM" id="CLU_2106993_0_0_4"/>
<dbReference type="eggNOG" id="ENOG50339NA">
    <property type="taxonomic scope" value="Bacteria"/>
</dbReference>
<evidence type="ECO:0008006" key="5">
    <source>
        <dbReference type="Google" id="ProtNLM"/>
    </source>
</evidence>
<feature type="chain" id="PRO_5004193539" description="DUF3613 domain-containing protein" evidence="2">
    <location>
        <begin position="33"/>
        <end position="122"/>
    </location>
</feature>
<keyword evidence="3" id="KW-0614">Plasmid</keyword>
<feature type="region of interest" description="Disordered" evidence="1">
    <location>
        <begin position="30"/>
        <end position="58"/>
    </location>
</feature>
<dbReference type="Pfam" id="PF12266">
    <property type="entry name" value="DUF3613"/>
    <property type="match status" value="1"/>
</dbReference>
<name>Q1LH44_CUPMC</name>
<accession>Q1LH44</accession>
<reference evidence="4" key="1">
    <citation type="journal article" date="2010" name="PLoS ONE">
        <title>The complete genome sequence of Cupriavidus metallidurans strain CH34, a master survivalist in harsh and anthropogenic environments.</title>
        <authorList>
            <person name="Janssen P.J."/>
            <person name="Van Houdt R."/>
            <person name="Moors H."/>
            <person name="Monsieurs P."/>
            <person name="Morin N."/>
            <person name="Michaux A."/>
            <person name="Benotmane M.A."/>
            <person name="Leys N."/>
            <person name="Vallaeys T."/>
            <person name="Lapidus A."/>
            <person name="Monchy S."/>
            <person name="Medigue C."/>
            <person name="Taghavi S."/>
            <person name="McCorkle S."/>
            <person name="Dunn J."/>
            <person name="van der Lelie D."/>
            <person name="Mergeay M."/>
        </authorList>
    </citation>
    <scope>NUCLEOTIDE SEQUENCE [LARGE SCALE GENOMIC DNA]</scope>
    <source>
        <strain evidence="4">ATCC 43123 / DSM 2839 / NBRC 102507 / CH34</strain>
    </source>
</reference>
<dbReference type="KEGG" id="rme:Rmet_3660"/>
<keyword evidence="2" id="KW-0732">Signal</keyword>
<dbReference type="RefSeq" id="WP_011518187.1">
    <property type="nucleotide sequence ID" value="NC_007974.2"/>
</dbReference>
<geneLocation type="plasmid" evidence="3 4">
    <name>megaplasmid</name>
</geneLocation>
<evidence type="ECO:0000313" key="3">
    <source>
        <dbReference type="EMBL" id="ABF10532.1"/>
    </source>
</evidence>
<feature type="compositionally biased region" description="Polar residues" evidence="1">
    <location>
        <begin position="103"/>
        <end position="116"/>
    </location>
</feature>
<sequence length="122" mass="12615">MTRNRSRLTDAACAVAISAMLLGAAGAAGAQAAQSTQAVEPPPSPTFHPNDVPVGDTTRMLLEVQRNGSQAGPQQSMTGEEAAIGYARYMRSFQYPLPEFFSSQSTGSALRGSTGSPAPVGQ</sequence>
<organism evidence="3 4">
    <name type="scientific">Cupriavidus metallidurans (strain ATCC 43123 / DSM 2839 / NBRC 102507 / CH34)</name>
    <name type="common">Ralstonia metallidurans</name>
    <dbReference type="NCBI Taxonomy" id="266264"/>
    <lineage>
        <taxon>Bacteria</taxon>
        <taxon>Pseudomonadati</taxon>
        <taxon>Pseudomonadota</taxon>
        <taxon>Betaproteobacteria</taxon>
        <taxon>Burkholderiales</taxon>
        <taxon>Burkholderiaceae</taxon>
        <taxon>Cupriavidus</taxon>
    </lineage>
</organism>
<gene>
    <name evidence="3" type="ordered locus">Rmet_3660</name>
</gene>
<feature type="region of interest" description="Disordered" evidence="1">
    <location>
        <begin position="103"/>
        <end position="122"/>
    </location>
</feature>
<evidence type="ECO:0000313" key="4">
    <source>
        <dbReference type="Proteomes" id="UP000002429"/>
    </source>
</evidence>
<dbReference type="AlphaFoldDB" id="Q1LH44"/>
<keyword evidence="4" id="KW-1185">Reference proteome</keyword>
<protein>
    <recommendedName>
        <fullName evidence="5">DUF3613 domain-containing protein</fullName>
    </recommendedName>
</protein>
<evidence type="ECO:0000256" key="1">
    <source>
        <dbReference type="SAM" id="MobiDB-lite"/>
    </source>
</evidence>
<dbReference type="InterPro" id="IPR022053">
    <property type="entry name" value="DUF3613"/>
</dbReference>
<dbReference type="EMBL" id="CP000353">
    <property type="protein sequence ID" value="ABF10532.1"/>
    <property type="molecule type" value="Genomic_DNA"/>
</dbReference>
<feature type="signal peptide" evidence="2">
    <location>
        <begin position="1"/>
        <end position="32"/>
    </location>
</feature>